<sequence>MFAAFKPTWVMNFKKTPVAVAHAWLIQTKLPNHPGSKAANKPMKYLPASVRDSDLNRKVICPDGWGKTYGNPDTSPIDASDTVSCDEFAYAASYNSGGMPASLGGLSEVDTGNDCLQTYATRIEQGVWKLYDDIRFPAPTWAEVCGRSSMSNYQNTQSMQPFSGTFSSPSKYRLLNGDEYWVASRSSHTAAPQTS</sequence>
<evidence type="ECO:0000313" key="1">
    <source>
        <dbReference type="EMBL" id="MFK4272607.1"/>
    </source>
</evidence>
<accession>A0ABW8M357</accession>
<proteinExistence type="predicted"/>
<protein>
    <submittedName>
        <fullName evidence="1">Uncharacterized protein</fullName>
    </submittedName>
</protein>
<name>A0ABW8M357_9ACTN</name>
<dbReference type="EMBL" id="JBJDQH010000029">
    <property type="protein sequence ID" value="MFK4272607.1"/>
    <property type="molecule type" value="Genomic_DNA"/>
</dbReference>
<dbReference type="Proteomes" id="UP001620295">
    <property type="component" value="Unassembled WGS sequence"/>
</dbReference>
<keyword evidence="2" id="KW-1185">Reference proteome</keyword>
<comment type="caution">
    <text evidence="1">The sequence shown here is derived from an EMBL/GenBank/DDBJ whole genome shotgun (WGS) entry which is preliminary data.</text>
</comment>
<reference evidence="1 2" key="1">
    <citation type="submission" date="2024-11" db="EMBL/GenBank/DDBJ databases">
        <title>The Natural Products Discovery Center: Release of the First 8490 Sequenced Strains for Exploring Actinobacteria Biosynthetic Diversity.</title>
        <authorList>
            <person name="Kalkreuter E."/>
            <person name="Kautsar S.A."/>
            <person name="Yang D."/>
            <person name="Bader C.D."/>
            <person name="Teijaro C.N."/>
            <person name="Fluegel L."/>
            <person name="Davis C.M."/>
            <person name="Simpson J.R."/>
            <person name="Lauterbach L."/>
            <person name="Steele A.D."/>
            <person name="Gui C."/>
            <person name="Meng S."/>
            <person name="Li G."/>
            <person name="Viehrig K."/>
            <person name="Ye F."/>
            <person name="Su P."/>
            <person name="Kiefer A.F."/>
            <person name="Nichols A."/>
            <person name="Cepeda A.J."/>
            <person name="Yan W."/>
            <person name="Fan B."/>
            <person name="Jiang Y."/>
            <person name="Adhikari A."/>
            <person name="Zheng C.-J."/>
            <person name="Schuster L."/>
            <person name="Cowan T.M."/>
            <person name="Smanski M.J."/>
            <person name="Chevrette M.G."/>
            <person name="De Carvalho L.P.S."/>
            <person name="Shen B."/>
        </authorList>
    </citation>
    <scope>NUCLEOTIDE SEQUENCE [LARGE SCALE GENOMIC DNA]</scope>
    <source>
        <strain evidence="1 2">NPDC020863</strain>
    </source>
</reference>
<dbReference type="RefSeq" id="WP_404748901.1">
    <property type="nucleotide sequence ID" value="NZ_JBJDQH010000029.1"/>
</dbReference>
<organism evidence="1 2">
    <name type="scientific">Streptomyces milbemycinicus</name>
    <dbReference type="NCBI Taxonomy" id="476552"/>
    <lineage>
        <taxon>Bacteria</taxon>
        <taxon>Bacillati</taxon>
        <taxon>Actinomycetota</taxon>
        <taxon>Actinomycetes</taxon>
        <taxon>Kitasatosporales</taxon>
        <taxon>Streptomycetaceae</taxon>
        <taxon>Streptomyces</taxon>
    </lineage>
</organism>
<evidence type="ECO:0000313" key="2">
    <source>
        <dbReference type="Proteomes" id="UP001620295"/>
    </source>
</evidence>
<gene>
    <name evidence="1" type="ORF">ACI2L5_48175</name>
</gene>